<reference evidence="3 4" key="1">
    <citation type="submission" date="2018-05" db="EMBL/GenBank/DDBJ databases">
        <title>Amnibacterium sp. M8JJ-5, whole genome shotgun sequence.</title>
        <authorList>
            <person name="Tuo L."/>
        </authorList>
    </citation>
    <scope>NUCLEOTIDE SEQUENCE [LARGE SCALE GENOMIC DNA]</scope>
    <source>
        <strain evidence="3 4">M8JJ-5</strain>
    </source>
</reference>
<protein>
    <submittedName>
        <fullName evidence="3">Oxidoreductase</fullName>
    </submittedName>
</protein>
<dbReference type="PANTHER" id="PTHR42879:SF2">
    <property type="entry name" value="3-OXOACYL-[ACYL-CARRIER-PROTEIN] REDUCTASE FABG"/>
    <property type="match status" value="1"/>
</dbReference>
<dbReference type="GO" id="GO:0016491">
    <property type="term" value="F:oxidoreductase activity"/>
    <property type="evidence" value="ECO:0007669"/>
    <property type="project" value="UniProtKB-KW"/>
</dbReference>
<evidence type="ECO:0000313" key="4">
    <source>
        <dbReference type="Proteomes" id="UP000244893"/>
    </source>
</evidence>
<keyword evidence="4" id="KW-1185">Reference proteome</keyword>
<dbReference type="InterPro" id="IPR036291">
    <property type="entry name" value="NAD(P)-bd_dom_sf"/>
</dbReference>
<dbReference type="CDD" id="cd05233">
    <property type="entry name" value="SDR_c"/>
    <property type="match status" value="1"/>
</dbReference>
<evidence type="ECO:0000256" key="2">
    <source>
        <dbReference type="ARBA" id="ARBA00023002"/>
    </source>
</evidence>
<dbReference type="Pfam" id="PF13561">
    <property type="entry name" value="adh_short_C2"/>
    <property type="match status" value="1"/>
</dbReference>
<comment type="caution">
    <text evidence="3">The sequence shown here is derived from an EMBL/GenBank/DDBJ whole genome shotgun (WGS) entry which is preliminary data.</text>
</comment>
<accession>A0A2V1HXH1</accession>
<evidence type="ECO:0000313" key="3">
    <source>
        <dbReference type="EMBL" id="PVZ95014.1"/>
    </source>
</evidence>
<proteinExistence type="inferred from homology"/>
<dbReference type="EMBL" id="QEOP01000001">
    <property type="protein sequence ID" value="PVZ95014.1"/>
    <property type="molecule type" value="Genomic_DNA"/>
</dbReference>
<dbReference type="PRINTS" id="PR00081">
    <property type="entry name" value="GDHRDH"/>
</dbReference>
<dbReference type="PANTHER" id="PTHR42879">
    <property type="entry name" value="3-OXOACYL-(ACYL-CARRIER-PROTEIN) REDUCTASE"/>
    <property type="match status" value="1"/>
</dbReference>
<comment type="similarity">
    <text evidence="1">Belongs to the short-chain dehydrogenases/reductases (SDR) family.</text>
</comment>
<dbReference type="OrthoDB" id="4350228at2"/>
<dbReference type="InterPro" id="IPR002347">
    <property type="entry name" value="SDR_fam"/>
</dbReference>
<dbReference type="SUPFAM" id="SSF51735">
    <property type="entry name" value="NAD(P)-binding Rossmann-fold domains"/>
    <property type="match status" value="1"/>
</dbReference>
<dbReference type="InterPro" id="IPR050259">
    <property type="entry name" value="SDR"/>
</dbReference>
<sequence length="280" mass="29257">MTNPGAARRFEGSVAVIVGGGRGIGRATGLRLAAEGAHVVVADSAVEYAVEVAQEIREAGGTAESSELDATDSSSVGRFFYGVGEQHPRLDVLINCPAHASDTHFERVTDHEFDVDVAVTLKAPFLCIQAALPLLLRSPNASVVSITSVNGLAGFGNEAYGAAKAGLMNLTKNLALRYGPHGVRFNTVAPGTVRTRSWEARVAEAPGMLERISDLYPLRRVGEPDDIAAACAFLASPEAGWITGTTLTVDGGITAGDARFLEATFGPAFFETTLGDRPSA</sequence>
<evidence type="ECO:0000256" key="1">
    <source>
        <dbReference type="ARBA" id="ARBA00006484"/>
    </source>
</evidence>
<dbReference type="Gene3D" id="3.40.50.720">
    <property type="entry name" value="NAD(P)-binding Rossmann-like Domain"/>
    <property type="match status" value="1"/>
</dbReference>
<dbReference type="FunFam" id="3.40.50.720:FF:000084">
    <property type="entry name" value="Short-chain dehydrogenase reductase"/>
    <property type="match status" value="1"/>
</dbReference>
<dbReference type="Proteomes" id="UP000244893">
    <property type="component" value="Unassembled WGS sequence"/>
</dbReference>
<gene>
    <name evidence="3" type="ORF">DDQ50_00285</name>
</gene>
<name>A0A2V1HXH1_9MICO</name>
<dbReference type="AlphaFoldDB" id="A0A2V1HXH1"/>
<organism evidence="3 4">
    <name type="scientific">Amnibacterium flavum</name>
    <dbReference type="NCBI Taxonomy" id="2173173"/>
    <lineage>
        <taxon>Bacteria</taxon>
        <taxon>Bacillati</taxon>
        <taxon>Actinomycetota</taxon>
        <taxon>Actinomycetes</taxon>
        <taxon>Micrococcales</taxon>
        <taxon>Microbacteriaceae</taxon>
        <taxon>Amnibacterium</taxon>
    </lineage>
</organism>
<keyword evidence="2" id="KW-0560">Oxidoreductase</keyword>
<dbReference type="RefSeq" id="WP_116754753.1">
    <property type="nucleotide sequence ID" value="NZ_JBHUEX010000001.1"/>
</dbReference>